<evidence type="ECO:0000313" key="2">
    <source>
        <dbReference type="Proteomes" id="UP001295462"/>
    </source>
</evidence>
<evidence type="ECO:0008006" key="3">
    <source>
        <dbReference type="Google" id="ProtNLM"/>
    </source>
</evidence>
<organism evidence="1 2">
    <name type="scientific">Vibrio jasicida</name>
    <dbReference type="NCBI Taxonomy" id="766224"/>
    <lineage>
        <taxon>Bacteria</taxon>
        <taxon>Pseudomonadati</taxon>
        <taxon>Pseudomonadota</taxon>
        <taxon>Gammaproteobacteria</taxon>
        <taxon>Vibrionales</taxon>
        <taxon>Vibrionaceae</taxon>
        <taxon>Vibrio</taxon>
    </lineage>
</organism>
<dbReference type="AlphaFoldDB" id="A0AAU9QU46"/>
<proteinExistence type="predicted"/>
<sequence>MFWRCLPALGTLIVSCLLTCTFDLQESYQILSIFNCLVLNYNEVRLVSSEALHARFCRKPIKIETFLFPKLVSMVVTRSLWYQ</sequence>
<name>A0AAU9QU46_9VIBR</name>
<accession>A0AAU9QU46</accession>
<comment type="caution">
    <text evidence="1">The sequence shown here is derived from an EMBL/GenBank/DDBJ whole genome shotgun (WGS) entry which is preliminary data.</text>
</comment>
<reference evidence="1" key="1">
    <citation type="submission" date="2022-01" db="EMBL/GenBank/DDBJ databases">
        <authorList>
            <person name="Lagorce A."/>
        </authorList>
    </citation>
    <scope>NUCLEOTIDE SEQUENCE</scope>
    <source>
        <strain evidence="1">Th15_F1_A12</strain>
    </source>
</reference>
<gene>
    <name evidence="1" type="ORF">THF1A12_50192</name>
</gene>
<dbReference type="EMBL" id="CAKMUD010000105">
    <property type="protein sequence ID" value="CAH1601737.1"/>
    <property type="molecule type" value="Genomic_DNA"/>
</dbReference>
<protein>
    <recommendedName>
        <fullName evidence="3">Secreted protein</fullName>
    </recommendedName>
</protein>
<dbReference type="Proteomes" id="UP001295462">
    <property type="component" value="Unassembled WGS sequence"/>
</dbReference>
<evidence type="ECO:0000313" key="1">
    <source>
        <dbReference type="EMBL" id="CAH1601737.1"/>
    </source>
</evidence>
<dbReference type="PROSITE" id="PS51257">
    <property type="entry name" value="PROKAR_LIPOPROTEIN"/>
    <property type="match status" value="1"/>
</dbReference>